<keyword evidence="4" id="KW-0964">Secreted</keyword>
<dbReference type="OrthoDB" id="8943535at2"/>
<dbReference type="Pfam" id="PF09392">
    <property type="entry name" value="T3SS_needle_F"/>
    <property type="match status" value="1"/>
</dbReference>
<keyword evidence="6" id="KW-0843">Virulence</keyword>
<dbReference type="InterPro" id="IPR037203">
    <property type="entry name" value="T3SS_needle-like_sf"/>
</dbReference>
<reference evidence="8 9" key="1">
    <citation type="submission" date="2019-08" db="EMBL/GenBank/DDBJ databases">
        <authorList>
            <person name="Peeters C."/>
        </authorList>
    </citation>
    <scope>NUCLEOTIDE SEQUENCE [LARGE SCALE GENOMIC DNA]</scope>
    <source>
        <strain evidence="8 9">LMG 31118</strain>
    </source>
</reference>
<name>A0A5E4ZQC5_9BURK</name>
<keyword evidence="3" id="KW-0813">Transport</keyword>
<dbReference type="Proteomes" id="UP000414136">
    <property type="component" value="Unassembled WGS sequence"/>
</dbReference>
<evidence type="ECO:0000256" key="1">
    <source>
        <dbReference type="ARBA" id="ARBA00004241"/>
    </source>
</evidence>
<proteinExistence type="inferred from homology"/>
<dbReference type="Gene3D" id="1.20.58.90">
    <property type="match status" value="1"/>
</dbReference>
<dbReference type="AlphaFoldDB" id="A0A5E4ZQC5"/>
<accession>A0A5E4ZQC5</accession>
<evidence type="ECO:0000256" key="2">
    <source>
        <dbReference type="ARBA" id="ARBA00004613"/>
    </source>
</evidence>
<evidence type="ECO:0000256" key="3">
    <source>
        <dbReference type="ARBA" id="ARBA00022448"/>
    </source>
</evidence>
<dbReference type="InterPro" id="IPR021123">
    <property type="entry name" value="T3SS_needle-like"/>
</dbReference>
<dbReference type="RefSeq" id="WP_150624182.1">
    <property type="nucleotide sequence ID" value="NZ_CABPSQ010000002.1"/>
</dbReference>
<keyword evidence="5" id="KW-0653">Protein transport</keyword>
<dbReference type="GO" id="GO:0005576">
    <property type="term" value="C:extracellular region"/>
    <property type="evidence" value="ECO:0007669"/>
    <property type="project" value="UniProtKB-SubCell"/>
</dbReference>
<dbReference type="InterPro" id="IPR011841">
    <property type="entry name" value="T3SS_needle_YscF"/>
</dbReference>
<comment type="similarity">
    <text evidence="7">Belongs to the SctF family.</text>
</comment>
<evidence type="ECO:0000256" key="5">
    <source>
        <dbReference type="ARBA" id="ARBA00022927"/>
    </source>
</evidence>
<dbReference type="NCBIfam" id="TIGR02105">
    <property type="entry name" value="III_needle"/>
    <property type="match status" value="1"/>
</dbReference>
<dbReference type="GO" id="GO:0030254">
    <property type="term" value="P:protein secretion by the type III secretion system"/>
    <property type="evidence" value="ECO:0007669"/>
    <property type="project" value="InterPro"/>
</dbReference>
<dbReference type="GO" id="GO:0009986">
    <property type="term" value="C:cell surface"/>
    <property type="evidence" value="ECO:0007669"/>
    <property type="project" value="UniProtKB-SubCell"/>
</dbReference>
<evidence type="ECO:0000313" key="8">
    <source>
        <dbReference type="EMBL" id="VVE63591.1"/>
    </source>
</evidence>
<comment type="subcellular location">
    <subcellularLocation>
        <location evidence="1">Cell surface</location>
    </subcellularLocation>
    <subcellularLocation>
        <location evidence="2">Secreted</location>
    </subcellularLocation>
</comment>
<evidence type="ECO:0000256" key="7">
    <source>
        <dbReference type="ARBA" id="ARBA00035658"/>
    </source>
</evidence>
<dbReference type="EMBL" id="CABPSQ010000002">
    <property type="protein sequence ID" value="VVE63591.1"/>
    <property type="molecule type" value="Genomic_DNA"/>
</dbReference>
<dbReference type="SUPFAM" id="SSF140129">
    <property type="entry name" value="MxiH-like"/>
    <property type="match status" value="1"/>
</dbReference>
<evidence type="ECO:0000313" key="9">
    <source>
        <dbReference type="Proteomes" id="UP000414136"/>
    </source>
</evidence>
<protein>
    <submittedName>
        <fullName evidence="8">EscF/YscF/HrpA family type III secretion system needle major subunit</fullName>
    </submittedName>
</protein>
<evidence type="ECO:0000256" key="4">
    <source>
        <dbReference type="ARBA" id="ARBA00022525"/>
    </source>
</evidence>
<evidence type="ECO:0000256" key="6">
    <source>
        <dbReference type="ARBA" id="ARBA00023026"/>
    </source>
</evidence>
<dbReference type="GO" id="GO:0030257">
    <property type="term" value="C:type III protein secretion system complex"/>
    <property type="evidence" value="ECO:0007669"/>
    <property type="project" value="InterPro"/>
</dbReference>
<organism evidence="8 9">
    <name type="scientific">Pandoraea captiosa</name>
    <dbReference type="NCBI Taxonomy" id="2508302"/>
    <lineage>
        <taxon>Bacteria</taxon>
        <taxon>Pseudomonadati</taxon>
        <taxon>Pseudomonadota</taxon>
        <taxon>Betaproteobacteria</taxon>
        <taxon>Burkholderiales</taxon>
        <taxon>Burkholderiaceae</taxon>
        <taxon>Pandoraea</taxon>
    </lineage>
</organism>
<sequence>MTAPPPPYNPPPLPDDATLLEQISYGFNPPVNELKQRMEAALEAVKKDPTDSASMATFQSAMAAYTSLRAAQSGTVKSLKDAVQGVVSKY</sequence>
<keyword evidence="9" id="KW-1185">Reference proteome</keyword>
<gene>
    <name evidence="8" type="ORF">PCA31118_01322</name>
</gene>